<dbReference type="Proteomes" id="UP000193498">
    <property type="component" value="Unassembled WGS sequence"/>
</dbReference>
<proteinExistence type="predicted"/>
<protein>
    <submittedName>
        <fullName evidence="2">Uncharacterized protein</fullName>
    </submittedName>
</protein>
<evidence type="ECO:0000256" key="1">
    <source>
        <dbReference type="SAM" id="MobiDB-lite"/>
    </source>
</evidence>
<organism evidence="2 3">
    <name type="scientific">Basidiobolus meristosporus CBS 931.73</name>
    <dbReference type="NCBI Taxonomy" id="1314790"/>
    <lineage>
        <taxon>Eukaryota</taxon>
        <taxon>Fungi</taxon>
        <taxon>Fungi incertae sedis</taxon>
        <taxon>Zoopagomycota</taxon>
        <taxon>Entomophthoromycotina</taxon>
        <taxon>Basidiobolomycetes</taxon>
        <taxon>Basidiobolales</taxon>
        <taxon>Basidiobolaceae</taxon>
        <taxon>Basidiobolus</taxon>
    </lineage>
</organism>
<sequence>MESFSTIPFSINPDRFSNHGLSLLGHLRPWLGPTHKTFPHPLPPQPLPVDCKLKEPFTPSPAQPNPTRPNPHLTSLNLLRVCPSPMAHTHRVPPYVPATSRIHFRLFLHQQKI</sequence>
<feature type="compositionally biased region" description="Pro residues" evidence="1">
    <location>
        <begin position="58"/>
        <end position="69"/>
    </location>
</feature>
<evidence type="ECO:0000313" key="3">
    <source>
        <dbReference type="Proteomes" id="UP000193498"/>
    </source>
</evidence>
<keyword evidence="3" id="KW-1185">Reference proteome</keyword>
<dbReference type="InParanoid" id="A0A1Y1YIU1"/>
<reference evidence="2 3" key="1">
    <citation type="submission" date="2016-07" db="EMBL/GenBank/DDBJ databases">
        <title>Pervasive Adenine N6-methylation of Active Genes in Fungi.</title>
        <authorList>
            <consortium name="DOE Joint Genome Institute"/>
            <person name="Mondo S.J."/>
            <person name="Dannebaum R.O."/>
            <person name="Kuo R.C."/>
            <person name="Labutti K."/>
            <person name="Haridas S."/>
            <person name="Kuo A."/>
            <person name="Salamov A."/>
            <person name="Ahrendt S.R."/>
            <person name="Lipzen A."/>
            <person name="Sullivan W."/>
            <person name="Andreopoulos W.B."/>
            <person name="Clum A."/>
            <person name="Lindquist E."/>
            <person name="Daum C."/>
            <person name="Ramamoorthy G.K."/>
            <person name="Gryganskyi A."/>
            <person name="Culley D."/>
            <person name="Magnuson J.K."/>
            <person name="James T.Y."/>
            <person name="O'Malley M.A."/>
            <person name="Stajich J.E."/>
            <person name="Spatafora J.W."/>
            <person name="Visel A."/>
            <person name="Grigoriev I.V."/>
        </authorList>
    </citation>
    <scope>NUCLEOTIDE SEQUENCE [LARGE SCALE GENOMIC DNA]</scope>
    <source>
        <strain evidence="2 3">CBS 931.73</strain>
    </source>
</reference>
<dbReference type="AlphaFoldDB" id="A0A1Y1YIU1"/>
<feature type="region of interest" description="Disordered" evidence="1">
    <location>
        <begin position="37"/>
        <end position="73"/>
    </location>
</feature>
<dbReference type="EMBL" id="MCFE01000124">
    <property type="protein sequence ID" value="ORX97885.1"/>
    <property type="molecule type" value="Genomic_DNA"/>
</dbReference>
<gene>
    <name evidence="2" type="ORF">K493DRAFT_11093</name>
</gene>
<name>A0A1Y1YIU1_9FUNG</name>
<comment type="caution">
    <text evidence="2">The sequence shown here is derived from an EMBL/GenBank/DDBJ whole genome shotgun (WGS) entry which is preliminary data.</text>
</comment>
<evidence type="ECO:0000313" key="2">
    <source>
        <dbReference type="EMBL" id="ORX97885.1"/>
    </source>
</evidence>
<accession>A0A1Y1YIU1</accession>